<protein>
    <submittedName>
        <fullName evidence="3">Acyltransferase domain-containing protein</fullName>
    </submittedName>
</protein>
<evidence type="ECO:0000259" key="1">
    <source>
        <dbReference type="Pfam" id="PF18082"/>
    </source>
</evidence>
<evidence type="ECO:0000313" key="4">
    <source>
        <dbReference type="Proteomes" id="UP001197875"/>
    </source>
</evidence>
<dbReference type="InterPro" id="IPR041644">
    <property type="entry name" value="GNAT_C"/>
</dbReference>
<sequence>MTVYKTAREEILKDWQANLQDFASEHEFPVEATESLQDALEIIGADDRLYAIFRTWEENYWKDPAMDYQTLWATLEALDGTDGISKYTLELLFIIGISRRTRELYEEQGISMEIFHDSMADMHWKLLECHKMYGIWGTFVIEWFPWWFRLKRFALGRLQFELTTFGSEYEKEGLILHKDSPVINVHIPSCGPLDPEAFKASYAKAAEFYREEFQDQPLVFVCNSWLLFPAHKEILPEHSNIRAFLSDYDVYETNEDNGDLWRIYYGAEEKGFENLPENTGLERAYKKWLVDGHMAGYARGVYLYRPE</sequence>
<dbReference type="AlphaFoldDB" id="A0AAE3DRT2"/>
<keyword evidence="4" id="KW-1185">Reference proteome</keyword>
<dbReference type="Proteomes" id="UP001197875">
    <property type="component" value="Unassembled WGS sequence"/>
</dbReference>
<name>A0AAE3DRT2_9FIRM</name>
<feature type="domain" description="GNAT-like C-terminal" evidence="2">
    <location>
        <begin position="153"/>
        <end position="301"/>
    </location>
</feature>
<feature type="domain" description="N-acyltransferase N-terminal" evidence="1">
    <location>
        <begin position="18"/>
        <end position="150"/>
    </location>
</feature>
<dbReference type="GO" id="GO:0016746">
    <property type="term" value="F:acyltransferase activity"/>
    <property type="evidence" value="ECO:0007669"/>
    <property type="project" value="UniProtKB-KW"/>
</dbReference>
<accession>A0AAE3DRT2</accession>
<keyword evidence="3" id="KW-0012">Acyltransferase</keyword>
<evidence type="ECO:0000259" key="2">
    <source>
        <dbReference type="Pfam" id="PF18164"/>
    </source>
</evidence>
<keyword evidence="3" id="KW-0808">Transferase</keyword>
<dbReference type="Pfam" id="PF18164">
    <property type="entry name" value="GNAT_C"/>
    <property type="match status" value="1"/>
</dbReference>
<comment type="caution">
    <text evidence="3">The sequence shown here is derived from an EMBL/GenBank/DDBJ whole genome shotgun (WGS) entry which is preliminary data.</text>
</comment>
<reference evidence="3 4" key="1">
    <citation type="submission" date="2021-10" db="EMBL/GenBank/DDBJ databases">
        <title>Anaerobic single-cell dispensing facilitates the cultivation of human gut bacteria.</title>
        <authorList>
            <person name="Afrizal A."/>
        </authorList>
    </citation>
    <scope>NUCLEOTIDE SEQUENCE [LARGE SCALE GENOMIC DNA]</scope>
    <source>
        <strain evidence="3 4">CLA-AA-H277</strain>
    </source>
</reference>
<organism evidence="3 4">
    <name type="scientific">Fusicatenibacter faecihominis</name>
    <dbReference type="NCBI Taxonomy" id="2881276"/>
    <lineage>
        <taxon>Bacteria</taxon>
        <taxon>Bacillati</taxon>
        <taxon>Bacillota</taxon>
        <taxon>Clostridia</taxon>
        <taxon>Lachnospirales</taxon>
        <taxon>Lachnospiraceae</taxon>
        <taxon>Fusicatenibacter</taxon>
    </lineage>
</organism>
<dbReference type="EMBL" id="JAJEPR010000006">
    <property type="protein sequence ID" value="MCC2189184.1"/>
    <property type="molecule type" value="Genomic_DNA"/>
</dbReference>
<gene>
    <name evidence="3" type="ORF">LKD71_05045</name>
</gene>
<dbReference type="RefSeq" id="WP_227614601.1">
    <property type="nucleotide sequence ID" value="NZ_JAJEPR010000006.1"/>
</dbReference>
<dbReference type="Gene3D" id="3.40.630.120">
    <property type="match status" value="1"/>
</dbReference>
<dbReference type="Pfam" id="PF18082">
    <property type="entry name" value="NAT_N"/>
    <property type="match status" value="1"/>
</dbReference>
<proteinExistence type="predicted"/>
<evidence type="ECO:0000313" key="3">
    <source>
        <dbReference type="EMBL" id="MCC2189184.1"/>
    </source>
</evidence>
<dbReference type="InterPro" id="IPR041273">
    <property type="entry name" value="NAT_N"/>
</dbReference>